<proteinExistence type="predicted"/>
<name>A0A0F8Z1W4_9ZZZZ</name>
<dbReference type="InterPro" id="IPR012334">
    <property type="entry name" value="Pectin_lyas_fold"/>
</dbReference>
<feature type="domain" description="Rhamnogalacturonase A/B/Epimerase-like pectate lyase" evidence="1">
    <location>
        <begin position="36"/>
        <end position="240"/>
    </location>
</feature>
<accession>A0A0F8Z1W4</accession>
<dbReference type="EMBL" id="LAZR01062987">
    <property type="protein sequence ID" value="KKK60404.1"/>
    <property type="molecule type" value="Genomic_DNA"/>
</dbReference>
<sequence length="360" mass="38468">ANEMYHRFTGGLNALSNTDQKDAALAELLATTPEVFNVKSFSAKGGGVTDDSTAIIAAVAAAEAVNGQVYIPHDTYNMGSSTVTIDKPIRVFGDGPLNTTLVWTKTSGNAVEIGDVADSFFGAVLQDIRLEGPSNANTSSPSQTTVGLHINPSGDLSPNTTNGFIRNVHIRKFYRGIQALRAWNWGAEHLVFQNIFQGLFFGSNTENIVISRASFSNCRTILDYSNGGGLLLDTCSFSNSGLAAGEGSWFEVYQSLLMLINPYLEDGSADALFAMGVGAVESATARSALSIIGGEYNDATPLVEIFDKRIGVSIDGLRTRGAAKQLVVMTQDGDTTSPTLYPLINPHIRVIGENEDRKNR</sequence>
<gene>
    <name evidence="2" type="ORF">LCGC14_3024700</name>
</gene>
<dbReference type="InterPro" id="IPR024535">
    <property type="entry name" value="RHGA/B-epi-like_pectate_lyase"/>
</dbReference>
<evidence type="ECO:0000313" key="2">
    <source>
        <dbReference type="EMBL" id="KKK60404.1"/>
    </source>
</evidence>
<feature type="non-terminal residue" evidence="2">
    <location>
        <position position="360"/>
    </location>
</feature>
<protein>
    <recommendedName>
        <fullName evidence="1">Rhamnogalacturonase A/B/Epimerase-like pectate lyase domain-containing protein</fullName>
    </recommendedName>
</protein>
<dbReference type="Gene3D" id="2.160.20.10">
    <property type="entry name" value="Single-stranded right-handed beta-helix, Pectin lyase-like"/>
    <property type="match status" value="1"/>
</dbReference>
<dbReference type="SUPFAM" id="SSF51126">
    <property type="entry name" value="Pectin lyase-like"/>
    <property type="match status" value="1"/>
</dbReference>
<evidence type="ECO:0000259" key="1">
    <source>
        <dbReference type="Pfam" id="PF12708"/>
    </source>
</evidence>
<reference evidence="2" key="1">
    <citation type="journal article" date="2015" name="Nature">
        <title>Complex archaea that bridge the gap between prokaryotes and eukaryotes.</title>
        <authorList>
            <person name="Spang A."/>
            <person name="Saw J.H."/>
            <person name="Jorgensen S.L."/>
            <person name="Zaremba-Niedzwiedzka K."/>
            <person name="Martijn J."/>
            <person name="Lind A.E."/>
            <person name="van Eijk R."/>
            <person name="Schleper C."/>
            <person name="Guy L."/>
            <person name="Ettema T.J."/>
        </authorList>
    </citation>
    <scope>NUCLEOTIDE SEQUENCE</scope>
</reference>
<feature type="non-terminal residue" evidence="2">
    <location>
        <position position="1"/>
    </location>
</feature>
<comment type="caution">
    <text evidence="2">The sequence shown here is derived from an EMBL/GenBank/DDBJ whole genome shotgun (WGS) entry which is preliminary data.</text>
</comment>
<dbReference type="Pfam" id="PF12708">
    <property type="entry name" value="Pect-lyase_RHGA_epim"/>
    <property type="match status" value="1"/>
</dbReference>
<dbReference type="InterPro" id="IPR011050">
    <property type="entry name" value="Pectin_lyase_fold/virulence"/>
</dbReference>
<dbReference type="AlphaFoldDB" id="A0A0F8Z1W4"/>
<organism evidence="2">
    <name type="scientific">marine sediment metagenome</name>
    <dbReference type="NCBI Taxonomy" id="412755"/>
    <lineage>
        <taxon>unclassified sequences</taxon>
        <taxon>metagenomes</taxon>
        <taxon>ecological metagenomes</taxon>
    </lineage>
</organism>